<evidence type="ECO:0000313" key="2">
    <source>
        <dbReference type="EMBL" id="CAG9184281.1"/>
    </source>
</evidence>
<keyword evidence="3" id="KW-1185">Reference proteome</keyword>
<reference evidence="2 3" key="1">
    <citation type="submission" date="2021-08" db="EMBL/GenBank/DDBJ databases">
        <authorList>
            <person name="Peeters C."/>
        </authorList>
    </citation>
    <scope>NUCLEOTIDE SEQUENCE [LARGE SCALE GENOMIC DNA]</scope>
    <source>
        <strain evidence="2 3">LMG 21510</strain>
    </source>
</reference>
<organism evidence="2 3">
    <name type="scientific">Cupriavidus respiraculi</name>
    <dbReference type="NCBI Taxonomy" id="195930"/>
    <lineage>
        <taxon>Bacteria</taxon>
        <taxon>Pseudomonadati</taxon>
        <taxon>Pseudomonadota</taxon>
        <taxon>Betaproteobacteria</taxon>
        <taxon>Burkholderiales</taxon>
        <taxon>Burkholderiaceae</taxon>
        <taxon>Cupriavidus</taxon>
    </lineage>
</organism>
<dbReference type="RefSeq" id="WP_224044597.1">
    <property type="nucleotide sequence ID" value="NZ_CAJZAH010000011.1"/>
</dbReference>
<keyword evidence="1" id="KW-0732">Signal</keyword>
<evidence type="ECO:0000256" key="1">
    <source>
        <dbReference type="SAM" id="SignalP"/>
    </source>
</evidence>
<protein>
    <recommendedName>
        <fullName evidence="4">Phage tail protein</fullName>
    </recommendedName>
</protein>
<name>A0ABN7ZHV2_9BURK</name>
<dbReference type="InterPro" id="IPR014918">
    <property type="entry name" value="Phage_tail_3"/>
</dbReference>
<dbReference type="EMBL" id="CAJZAH010000011">
    <property type="protein sequence ID" value="CAG9184281.1"/>
    <property type="molecule type" value="Genomic_DNA"/>
</dbReference>
<evidence type="ECO:0000313" key="3">
    <source>
        <dbReference type="Proteomes" id="UP000721236"/>
    </source>
</evidence>
<comment type="caution">
    <text evidence="2">The sequence shown here is derived from an EMBL/GenBank/DDBJ whole genome shotgun (WGS) entry which is preliminary data.</text>
</comment>
<accession>A0ABN7ZHV2</accession>
<proteinExistence type="predicted"/>
<dbReference type="Proteomes" id="UP000721236">
    <property type="component" value="Unassembled WGS sequence"/>
</dbReference>
<gene>
    <name evidence="2" type="ORF">LMG21510_05058</name>
</gene>
<sequence>MSAVRLPNGATFSIATAMAAATTMTALTNAAPPVATAAAHTLVDNDIVEIASGWSGLDGRVARIEDVASGTFALEGYDATNTSKYPAGTGVGSVRKVSGWQQIQGIMQSASQGGEQQFYTYSFLEDTGDEKQIPTTRSARSIVLTIADDDTQPHYALLAAADEDREPRVIQFLLPNGSLIYFRAYVSMAKMPSTTKNEAMTIAVTLSLTGEPTRYAKVGA</sequence>
<evidence type="ECO:0008006" key="4">
    <source>
        <dbReference type="Google" id="ProtNLM"/>
    </source>
</evidence>
<feature type="chain" id="PRO_5045864456" description="Phage tail protein" evidence="1">
    <location>
        <begin position="31"/>
        <end position="220"/>
    </location>
</feature>
<dbReference type="Gene3D" id="4.10.410.40">
    <property type="match status" value="1"/>
</dbReference>
<feature type="signal peptide" evidence="1">
    <location>
        <begin position="1"/>
        <end position="30"/>
    </location>
</feature>
<dbReference type="Pfam" id="PF08813">
    <property type="entry name" value="Phage_tail_3"/>
    <property type="match status" value="1"/>
</dbReference>